<evidence type="ECO:0000259" key="2">
    <source>
        <dbReference type="Pfam" id="PF03184"/>
    </source>
</evidence>
<evidence type="ECO:0000256" key="1">
    <source>
        <dbReference type="SAM" id="MobiDB-lite"/>
    </source>
</evidence>
<comment type="caution">
    <text evidence="3">The sequence shown here is derived from an EMBL/GenBank/DDBJ whole genome shotgun (WGS) entry which is preliminary data.</text>
</comment>
<dbReference type="GO" id="GO:0005634">
    <property type="term" value="C:nucleus"/>
    <property type="evidence" value="ECO:0007669"/>
    <property type="project" value="TreeGrafter"/>
</dbReference>
<protein>
    <recommendedName>
        <fullName evidence="2">DDE-1 domain-containing protein</fullName>
    </recommendedName>
</protein>
<dbReference type="PANTHER" id="PTHR19303">
    <property type="entry name" value="TRANSPOSON"/>
    <property type="match status" value="1"/>
</dbReference>
<keyword evidence="4" id="KW-1185">Reference proteome</keyword>
<feature type="region of interest" description="Disordered" evidence="1">
    <location>
        <begin position="111"/>
        <end position="139"/>
    </location>
</feature>
<dbReference type="OrthoDB" id="162969at2759"/>
<sequence>MRLQKRKIFLFLDNCTPHLDLKLKNVRVEFFPTNCTCQLQPLDPGIIRSFKAHYRKQQVRKSLLFLGSGDLQDASKANTNVLEALNLISTAWDSVDKNCVTNVLNKAAGFSKSESDDEISPSPSDRNGTEGEDSVAEGENFPDVDDAYIDCDAHLITSQIPSIFDLMPASDDSGDEEEITEDVPTADQAIQTIKTLKQFFNCEPRSKFMKTLLVLNVL</sequence>
<dbReference type="EMBL" id="BGPR01036298">
    <property type="protein sequence ID" value="GBO11442.1"/>
    <property type="molecule type" value="Genomic_DNA"/>
</dbReference>
<dbReference type="GO" id="GO:0003677">
    <property type="term" value="F:DNA binding"/>
    <property type="evidence" value="ECO:0007669"/>
    <property type="project" value="TreeGrafter"/>
</dbReference>
<feature type="domain" description="DDE-1" evidence="2">
    <location>
        <begin position="4"/>
        <end position="101"/>
    </location>
</feature>
<dbReference type="InterPro" id="IPR050863">
    <property type="entry name" value="CenT-Element_Derived"/>
</dbReference>
<feature type="compositionally biased region" description="Acidic residues" evidence="1">
    <location>
        <begin position="130"/>
        <end position="139"/>
    </location>
</feature>
<dbReference type="Proteomes" id="UP000499080">
    <property type="component" value="Unassembled WGS sequence"/>
</dbReference>
<evidence type="ECO:0000313" key="4">
    <source>
        <dbReference type="Proteomes" id="UP000499080"/>
    </source>
</evidence>
<name>A0A4Y2UGX4_ARAVE</name>
<dbReference type="PANTHER" id="PTHR19303:SF73">
    <property type="entry name" value="PROTEIN PDC2"/>
    <property type="match status" value="1"/>
</dbReference>
<evidence type="ECO:0000313" key="3">
    <source>
        <dbReference type="EMBL" id="GBO11442.1"/>
    </source>
</evidence>
<dbReference type="Pfam" id="PF03184">
    <property type="entry name" value="DDE_1"/>
    <property type="match status" value="1"/>
</dbReference>
<dbReference type="InterPro" id="IPR004875">
    <property type="entry name" value="DDE_SF_endonuclease_dom"/>
</dbReference>
<organism evidence="3 4">
    <name type="scientific">Araneus ventricosus</name>
    <name type="common">Orbweaver spider</name>
    <name type="synonym">Epeira ventricosa</name>
    <dbReference type="NCBI Taxonomy" id="182803"/>
    <lineage>
        <taxon>Eukaryota</taxon>
        <taxon>Metazoa</taxon>
        <taxon>Ecdysozoa</taxon>
        <taxon>Arthropoda</taxon>
        <taxon>Chelicerata</taxon>
        <taxon>Arachnida</taxon>
        <taxon>Araneae</taxon>
        <taxon>Araneomorphae</taxon>
        <taxon>Entelegynae</taxon>
        <taxon>Araneoidea</taxon>
        <taxon>Araneidae</taxon>
        <taxon>Araneus</taxon>
    </lineage>
</organism>
<reference evidence="3 4" key="1">
    <citation type="journal article" date="2019" name="Sci. Rep.">
        <title>Orb-weaving spider Araneus ventricosus genome elucidates the spidroin gene catalogue.</title>
        <authorList>
            <person name="Kono N."/>
            <person name="Nakamura H."/>
            <person name="Ohtoshi R."/>
            <person name="Moran D.A.P."/>
            <person name="Shinohara A."/>
            <person name="Yoshida Y."/>
            <person name="Fujiwara M."/>
            <person name="Mori M."/>
            <person name="Tomita M."/>
            <person name="Arakawa K."/>
        </authorList>
    </citation>
    <scope>NUCLEOTIDE SEQUENCE [LARGE SCALE GENOMIC DNA]</scope>
</reference>
<proteinExistence type="predicted"/>
<dbReference type="AlphaFoldDB" id="A0A4Y2UGX4"/>
<gene>
    <name evidence="3" type="ORF">AVEN_16332_1</name>
</gene>
<accession>A0A4Y2UGX4</accession>